<evidence type="ECO:0000313" key="3">
    <source>
        <dbReference type="Proteomes" id="UP000784294"/>
    </source>
</evidence>
<protein>
    <submittedName>
        <fullName evidence="2">Uncharacterized protein</fullName>
    </submittedName>
</protein>
<accession>A0A3S5A525</accession>
<evidence type="ECO:0000256" key="1">
    <source>
        <dbReference type="SAM" id="MobiDB-lite"/>
    </source>
</evidence>
<keyword evidence="3" id="KW-1185">Reference proteome</keyword>
<sequence>MATGRHDLSHLPICTQIWFPALCLHSHSNPAKYTHTPSNPAPPQHSHRSSLQSGSSHKAWKQSVVTTGHLAWSSKSLHAKPVFFFSAFVTPSSFRNIPLLLFSGLLHLDFQALSPPLHPLLI</sequence>
<dbReference type="AlphaFoldDB" id="A0A3S5A525"/>
<gene>
    <name evidence="2" type="ORF">PXEA_LOCUS5516</name>
</gene>
<name>A0A3S5A525_9PLAT</name>
<feature type="region of interest" description="Disordered" evidence="1">
    <location>
        <begin position="32"/>
        <end position="59"/>
    </location>
</feature>
<comment type="caution">
    <text evidence="2">The sequence shown here is derived from an EMBL/GenBank/DDBJ whole genome shotgun (WGS) entry which is preliminary data.</text>
</comment>
<organism evidence="2 3">
    <name type="scientific">Protopolystoma xenopodis</name>
    <dbReference type="NCBI Taxonomy" id="117903"/>
    <lineage>
        <taxon>Eukaryota</taxon>
        <taxon>Metazoa</taxon>
        <taxon>Spiralia</taxon>
        <taxon>Lophotrochozoa</taxon>
        <taxon>Platyhelminthes</taxon>
        <taxon>Monogenea</taxon>
        <taxon>Polyopisthocotylea</taxon>
        <taxon>Polystomatidea</taxon>
        <taxon>Polystomatidae</taxon>
        <taxon>Protopolystoma</taxon>
    </lineage>
</organism>
<dbReference type="Proteomes" id="UP000784294">
    <property type="component" value="Unassembled WGS sequence"/>
</dbReference>
<dbReference type="EMBL" id="CAAALY010013692">
    <property type="protein sequence ID" value="VEL12076.1"/>
    <property type="molecule type" value="Genomic_DNA"/>
</dbReference>
<evidence type="ECO:0000313" key="2">
    <source>
        <dbReference type="EMBL" id="VEL12076.1"/>
    </source>
</evidence>
<proteinExistence type="predicted"/>
<reference evidence="2" key="1">
    <citation type="submission" date="2018-11" db="EMBL/GenBank/DDBJ databases">
        <authorList>
            <consortium name="Pathogen Informatics"/>
        </authorList>
    </citation>
    <scope>NUCLEOTIDE SEQUENCE</scope>
</reference>